<dbReference type="Gene3D" id="3.40.30.10">
    <property type="entry name" value="Glutaredoxin"/>
    <property type="match status" value="1"/>
</dbReference>
<dbReference type="GeneID" id="101859844"/>
<dbReference type="SUPFAM" id="SSF47616">
    <property type="entry name" value="GST C-terminal domain-like"/>
    <property type="match status" value="1"/>
</dbReference>
<reference evidence="4" key="1">
    <citation type="submission" date="2025-08" db="UniProtKB">
        <authorList>
            <consortium name="RefSeq"/>
        </authorList>
    </citation>
    <scope>IDENTIFICATION</scope>
</reference>
<dbReference type="PROSITE" id="PS50405">
    <property type="entry name" value="GST_CTER"/>
    <property type="match status" value="1"/>
</dbReference>
<dbReference type="PROSITE" id="PS50404">
    <property type="entry name" value="GST_NTER"/>
    <property type="match status" value="1"/>
</dbReference>
<dbReference type="SUPFAM" id="SSF52833">
    <property type="entry name" value="Thioredoxin-like"/>
    <property type="match status" value="1"/>
</dbReference>
<dbReference type="SFLD" id="SFLDG01205">
    <property type="entry name" value="AMPS.1"/>
    <property type="match status" value="1"/>
</dbReference>
<dbReference type="InterPro" id="IPR040079">
    <property type="entry name" value="Glutathione_S-Trfase"/>
</dbReference>
<accession>A0ABM0ZUL1</accession>
<evidence type="ECO:0000259" key="1">
    <source>
        <dbReference type="PROSITE" id="PS50404"/>
    </source>
</evidence>
<dbReference type="InterPro" id="IPR036282">
    <property type="entry name" value="Glutathione-S-Trfase_C_sf"/>
</dbReference>
<dbReference type="InterPro" id="IPR050213">
    <property type="entry name" value="GST_superfamily"/>
</dbReference>
<dbReference type="InterPro" id="IPR004045">
    <property type="entry name" value="Glutathione_S-Trfase_N"/>
</dbReference>
<evidence type="ECO:0000259" key="2">
    <source>
        <dbReference type="PROSITE" id="PS50405"/>
    </source>
</evidence>
<name>A0ABM0ZUL1_APLCA</name>
<dbReference type="Gene3D" id="1.20.1050.10">
    <property type="match status" value="1"/>
</dbReference>
<dbReference type="PANTHER" id="PTHR11571:SF150">
    <property type="entry name" value="GLUTATHIONE S-TRANSFERASE"/>
    <property type="match status" value="1"/>
</dbReference>
<dbReference type="Pfam" id="PF02798">
    <property type="entry name" value="GST_N"/>
    <property type="match status" value="1"/>
</dbReference>
<dbReference type="InterPro" id="IPR036249">
    <property type="entry name" value="Thioredoxin-like_sf"/>
</dbReference>
<dbReference type="CDD" id="cd03192">
    <property type="entry name" value="GST_C_Sigma_like"/>
    <property type="match status" value="1"/>
</dbReference>
<feature type="domain" description="GST C-terminal" evidence="2">
    <location>
        <begin position="83"/>
        <end position="206"/>
    </location>
</feature>
<dbReference type="PANTHER" id="PTHR11571">
    <property type="entry name" value="GLUTATHIONE S-TRANSFERASE"/>
    <property type="match status" value="1"/>
</dbReference>
<protein>
    <submittedName>
        <fullName evidence="4">Glutathione S-transferase</fullName>
    </submittedName>
</protein>
<keyword evidence="3" id="KW-1185">Reference proteome</keyword>
<dbReference type="RefSeq" id="XP_012934777.1">
    <property type="nucleotide sequence ID" value="XM_013079323.1"/>
</dbReference>
<dbReference type="InterPro" id="IPR004046">
    <property type="entry name" value="GST_C"/>
</dbReference>
<gene>
    <name evidence="4" type="primary">LOC101859844</name>
</gene>
<proteinExistence type="predicted"/>
<dbReference type="Proteomes" id="UP000694888">
    <property type="component" value="Unplaced"/>
</dbReference>
<evidence type="ECO:0000313" key="4">
    <source>
        <dbReference type="RefSeq" id="XP_012934777.1"/>
    </source>
</evidence>
<dbReference type="CDD" id="cd03039">
    <property type="entry name" value="GST_N_Sigma_like"/>
    <property type="match status" value="1"/>
</dbReference>
<sequence>MPKATLTYFDARGRAEIARLVLAAAKKLDNVTDKRIGFEDWPALKENTPFQGLPILEVDGKVFGQGIAIAAYFAREYGLYGKSNIDQLTIDQIALAREDMLVEEAKVAFEKDEATKAEGQKKLSEEKYPLFLGAFTKIIKANKSGFAVGSKLSLADIVIFEGTQGLFEHQPEFLEEKYPEIMALRKKVSETDGIKQYLAKRKPTDF</sequence>
<feature type="domain" description="GST N-terminal" evidence="1">
    <location>
        <begin position="2"/>
        <end position="81"/>
    </location>
</feature>
<dbReference type="SFLD" id="SFLDG00363">
    <property type="entry name" value="AMPS_(cytGST):_Alpha-__Mu-__Pi"/>
    <property type="match status" value="1"/>
</dbReference>
<evidence type="ECO:0000313" key="3">
    <source>
        <dbReference type="Proteomes" id="UP000694888"/>
    </source>
</evidence>
<dbReference type="InterPro" id="IPR010987">
    <property type="entry name" value="Glutathione-S-Trfase_C-like"/>
</dbReference>
<dbReference type="SFLD" id="SFLDS00019">
    <property type="entry name" value="Glutathione_Transferase_(cytos"/>
    <property type="match status" value="1"/>
</dbReference>
<dbReference type="Pfam" id="PF14497">
    <property type="entry name" value="GST_C_3"/>
    <property type="match status" value="1"/>
</dbReference>
<organism evidence="3 4">
    <name type="scientific">Aplysia californica</name>
    <name type="common">California sea hare</name>
    <dbReference type="NCBI Taxonomy" id="6500"/>
    <lineage>
        <taxon>Eukaryota</taxon>
        <taxon>Metazoa</taxon>
        <taxon>Spiralia</taxon>
        <taxon>Lophotrochozoa</taxon>
        <taxon>Mollusca</taxon>
        <taxon>Gastropoda</taxon>
        <taxon>Heterobranchia</taxon>
        <taxon>Euthyneura</taxon>
        <taxon>Tectipleura</taxon>
        <taxon>Aplysiida</taxon>
        <taxon>Aplysioidea</taxon>
        <taxon>Aplysiidae</taxon>
        <taxon>Aplysia</taxon>
    </lineage>
</organism>